<organism evidence="4">
    <name type="scientific">Zea mays</name>
    <name type="common">Maize</name>
    <dbReference type="NCBI Taxonomy" id="4577"/>
    <lineage>
        <taxon>Eukaryota</taxon>
        <taxon>Viridiplantae</taxon>
        <taxon>Streptophyta</taxon>
        <taxon>Embryophyta</taxon>
        <taxon>Tracheophyta</taxon>
        <taxon>Spermatophyta</taxon>
        <taxon>Magnoliopsida</taxon>
        <taxon>Liliopsida</taxon>
        <taxon>Poales</taxon>
        <taxon>Poaceae</taxon>
        <taxon>PACMAD clade</taxon>
        <taxon>Panicoideae</taxon>
        <taxon>Andropogonodae</taxon>
        <taxon>Andropogoneae</taxon>
        <taxon>Tripsacinae</taxon>
        <taxon>Zea</taxon>
    </lineage>
</organism>
<feature type="repeat" description="PPR" evidence="3">
    <location>
        <begin position="107"/>
        <end position="137"/>
    </location>
</feature>
<dbReference type="InterPro" id="IPR002885">
    <property type="entry name" value="PPR_rpt"/>
</dbReference>
<dbReference type="FunCoup" id="A0A1D6NS62">
    <property type="interactions" value="997"/>
</dbReference>
<dbReference type="SUPFAM" id="SSF56112">
    <property type="entry name" value="Protein kinase-like (PK-like)"/>
    <property type="match status" value="1"/>
</dbReference>
<dbReference type="InterPro" id="IPR011990">
    <property type="entry name" value="TPR-like_helical_dom_sf"/>
</dbReference>
<feature type="repeat" description="PPR" evidence="3">
    <location>
        <begin position="325"/>
        <end position="360"/>
    </location>
</feature>
<dbReference type="GO" id="GO:0005524">
    <property type="term" value="F:ATP binding"/>
    <property type="evidence" value="ECO:0007669"/>
    <property type="project" value="InterPro"/>
</dbReference>
<gene>
    <name evidence="4" type="ORF">ZEAMMB73_Zm00001d044904</name>
</gene>
<dbReference type="NCBIfam" id="TIGR00756">
    <property type="entry name" value="PPR"/>
    <property type="match status" value="4"/>
</dbReference>
<evidence type="ECO:0000313" key="4">
    <source>
        <dbReference type="EMBL" id="AQL01100.1"/>
    </source>
</evidence>
<dbReference type="AlphaFoldDB" id="A0A1D6NS62"/>
<reference evidence="4" key="1">
    <citation type="submission" date="2015-12" db="EMBL/GenBank/DDBJ databases">
        <title>Update maize B73 reference genome by single molecule sequencing technologies.</title>
        <authorList>
            <consortium name="Maize Genome Sequencing Project"/>
            <person name="Ware D."/>
        </authorList>
    </citation>
    <scope>NUCLEOTIDE SEQUENCE</scope>
    <source>
        <tissue evidence="4">Seedling</tissue>
    </source>
</reference>
<dbReference type="InterPro" id="IPR001245">
    <property type="entry name" value="Ser-Thr/Tyr_kinase_cat_dom"/>
</dbReference>
<dbReference type="PROSITE" id="PS51375">
    <property type="entry name" value="PPR"/>
    <property type="match status" value="6"/>
</dbReference>
<dbReference type="eggNOG" id="KOG4197">
    <property type="taxonomic scope" value="Eukaryota"/>
</dbReference>
<dbReference type="GO" id="GO:0004672">
    <property type="term" value="F:protein kinase activity"/>
    <property type="evidence" value="ECO:0007669"/>
    <property type="project" value="InterPro"/>
</dbReference>
<dbReference type="InterPro" id="IPR000719">
    <property type="entry name" value="Prot_kinase_dom"/>
</dbReference>
<dbReference type="GO" id="GO:0009451">
    <property type="term" value="P:RNA modification"/>
    <property type="evidence" value="ECO:0007669"/>
    <property type="project" value="InterPro"/>
</dbReference>
<evidence type="ECO:0000256" key="1">
    <source>
        <dbReference type="ARBA" id="ARBA00022737"/>
    </source>
</evidence>
<protein>
    <submittedName>
        <fullName evidence="4">Transcription factor EMB1444</fullName>
    </submittedName>
</protein>
<feature type="repeat" description="PPR" evidence="3">
    <location>
        <begin position="174"/>
        <end position="204"/>
    </location>
</feature>
<dbReference type="InterPro" id="IPR046960">
    <property type="entry name" value="PPR_At4g14850-like_plant"/>
</dbReference>
<dbReference type="SUPFAM" id="SSF48452">
    <property type="entry name" value="TPR-like"/>
    <property type="match status" value="1"/>
</dbReference>
<keyword evidence="1" id="KW-0677">Repeat</keyword>
<dbReference type="InParanoid" id="A0A1D6NS62"/>
<proteinExistence type="predicted"/>
<dbReference type="PROSITE" id="PS50011">
    <property type="entry name" value="PROTEIN_KINASE_DOM"/>
    <property type="match status" value="1"/>
</dbReference>
<dbReference type="Gene3D" id="1.25.40.10">
    <property type="entry name" value="Tetratricopeptide repeat domain"/>
    <property type="match status" value="4"/>
</dbReference>
<feature type="repeat" description="PPR" evidence="3">
    <location>
        <begin position="45"/>
        <end position="79"/>
    </location>
</feature>
<feature type="repeat" description="PPR" evidence="3">
    <location>
        <begin position="141"/>
        <end position="171"/>
    </location>
</feature>
<dbReference type="FunFam" id="1.25.40.10:FF:002155">
    <property type="entry name" value="Transcription factor EMB1444"/>
    <property type="match status" value="1"/>
</dbReference>
<dbReference type="PANTHER" id="PTHR47926">
    <property type="entry name" value="PENTATRICOPEPTIDE REPEAT-CONTAINING PROTEIN"/>
    <property type="match status" value="1"/>
</dbReference>
<sequence>MRSCRCFHNPVPLTTALLRAITACTGCREAQALHSLAFKTGLVPDMVISTALLTSYAKRGLVAPAQRLFDEMPRRDVVATNAMLAALGAAGRVTDAGALFGRMSDRTPASWNTMVTCYCRAGDLAAARDVFEASLRAASSSVVSWNAMIDGYCRAGRMDAARELFDRMGSSLPDVVTWNTMMAGHLRRGDPASAISMFHLLMRRQREGEQRLRPTNGTMATAVTACARVGDLALGRQIHHLVQQAGIWMDAVLSNALMDMYFKTGSVGCALDVFRAMPCSPNLFCWNTVISGLGMNGRGEDAVAAFHDMVEGRGRVKNGSSVRPDGVTFVALLSACSHSGLVVEAREFFFQMLPVFGLPPQPEHYGCMVDLLCRVGHVDEAALLVQAMPGRPNAKVLGALLLDAHVLQRWQEDGVRLGEWAARRISELDLHDGAAYSLSNVYASLQRWDRVEEQRRQLRAALVTVATGSDVQAQGHLRRVGVAARGHTFSPPVLREAASRRDRILLAKRAGGAAASTAHWSCSLRGRDAALFQLQRRHGAAAVWMPPTRSPSFTALRTWVSRVQVAADVAQGLEYVHHHAGAVHGRVSASAVIVSNPGLRARLTHFGAAELAAPADASKVEDSPYAAPGSSEPSHEADVYSFGVLLLELLSGEEPARYRFDRGTKEFQRVSVLETAAVAAVESGVRNWVDRSWGTRSQCRPRRGWWRWRSGAQRRRIGPTIRGSRGRCPMCIWRVESRV</sequence>
<name>A0A1D6NS62_MAIZE</name>
<evidence type="ECO:0000256" key="3">
    <source>
        <dbReference type="PROSITE-ProRule" id="PRU00708"/>
    </source>
</evidence>
<dbReference type="Pfam" id="PF12854">
    <property type="entry name" value="PPR_1"/>
    <property type="match status" value="2"/>
</dbReference>
<dbReference type="PANTHER" id="PTHR47926:SF430">
    <property type="entry name" value="PENTATRICOPEPTIDE REPEAT-CONTAINING PROTEIN"/>
    <property type="match status" value="1"/>
</dbReference>
<feature type="repeat" description="PPR" evidence="3">
    <location>
        <begin position="282"/>
        <end position="316"/>
    </location>
</feature>
<dbReference type="Gene3D" id="1.10.510.10">
    <property type="entry name" value="Transferase(Phosphotransferase) domain 1"/>
    <property type="match status" value="1"/>
</dbReference>
<dbReference type="Pfam" id="PF07714">
    <property type="entry name" value="PK_Tyr_Ser-Thr"/>
    <property type="match status" value="1"/>
</dbReference>
<keyword evidence="2" id="KW-0809">Transit peptide</keyword>
<dbReference type="GO" id="GO:0003723">
    <property type="term" value="F:RNA binding"/>
    <property type="evidence" value="ECO:0007669"/>
    <property type="project" value="InterPro"/>
</dbReference>
<dbReference type="PaxDb" id="4577-GRMZM2G017244_P01"/>
<dbReference type="SMR" id="A0A1D6NS62"/>
<dbReference type="ExpressionAtlas" id="A0A1D6NS62">
    <property type="expression patterns" value="baseline and differential"/>
</dbReference>
<evidence type="ECO:0000256" key="2">
    <source>
        <dbReference type="ARBA" id="ARBA00022946"/>
    </source>
</evidence>
<dbReference type="Pfam" id="PF01535">
    <property type="entry name" value="PPR"/>
    <property type="match status" value="7"/>
</dbReference>
<accession>A0A1D6NS62</accession>
<dbReference type="InterPro" id="IPR011009">
    <property type="entry name" value="Kinase-like_dom_sf"/>
</dbReference>
<dbReference type="EMBL" id="CM000785">
    <property type="protein sequence ID" value="AQL01100.1"/>
    <property type="molecule type" value="Genomic_DNA"/>
</dbReference>